<evidence type="ECO:0000313" key="7">
    <source>
        <dbReference type="Proteomes" id="UP001596220"/>
    </source>
</evidence>
<dbReference type="Gene3D" id="2.30.38.10">
    <property type="entry name" value="Luciferase, Domain 3"/>
    <property type="match status" value="1"/>
</dbReference>
<dbReference type="Gene3D" id="3.30.559.10">
    <property type="entry name" value="Chloramphenicol acetyltransferase-like domain"/>
    <property type="match status" value="2"/>
</dbReference>
<evidence type="ECO:0000256" key="1">
    <source>
        <dbReference type="ARBA" id="ARBA00001957"/>
    </source>
</evidence>
<feature type="region of interest" description="Disordered" evidence="4">
    <location>
        <begin position="223"/>
        <end position="246"/>
    </location>
</feature>
<dbReference type="InterPro" id="IPR001242">
    <property type="entry name" value="Condensation_dom"/>
</dbReference>
<dbReference type="SMART" id="SM00823">
    <property type="entry name" value="PKS_PP"/>
    <property type="match status" value="2"/>
</dbReference>
<dbReference type="InterPro" id="IPR009081">
    <property type="entry name" value="PP-bd_ACP"/>
</dbReference>
<evidence type="ECO:0000256" key="3">
    <source>
        <dbReference type="ARBA" id="ARBA00022553"/>
    </source>
</evidence>
<feature type="domain" description="Carrier" evidence="5">
    <location>
        <begin position="1556"/>
        <end position="1631"/>
    </location>
</feature>
<dbReference type="NCBIfam" id="TIGR01733">
    <property type="entry name" value="AA-adenyl-dom"/>
    <property type="match status" value="1"/>
</dbReference>
<dbReference type="CDD" id="cd19531">
    <property type="entry name" value="LCL_NRPS-like"/>
    <property type="match status" value="2"/>
</dbReference>
<feature type="domain" description="Carrier" evidence="5">
    <location>
        <begin position="518"/>
        <end position="594"/>
    </location>
</feature>
<dbReference type="InterPro" id="IPR023213">
    <property type="entry name" value="CAT-like_dom_sf"/>
</dbReference>
<dbReference type="Gene3D" id="3.40.50.980">
    <property type="match status" value="2"/>
</dbReference>
<dbReference type="PROSITE" id="PS50075">
    <property type="entry name" value="CARRIER"/>
    <property type="match status" value="2"/>
</dbReference>
<gene>
    <name evidence="6" type="ORF">ACFP3R_20420</name>
</gene>
<dbReference type="InterPro" id="IPR036736">
    <property type="entry name" value="ACP-like_sf"/>
</dbReference>
<keyword evidence="7" id="KW-1185">Reference proteome</keyword>
<dbReference type="Proteomes" id="UP001596220">
    <property type="component" value="Unassembled WGS sequence"/>
</dbReference>
<comment type="cofactor">
    <cofactor evidence="1">
        <name>pantetheine 4'-phosphate</name>
        <dbReference type="ChEBI" id="CHEBI:47942"/>
    </cofactor>
</comment>
<evidence type="ECO:0000313" key="6">
    <source>
        <dbReference type="EMBL" id="MFC6091643.1"/>
    </source>
</evidence>
<dbReference type="Pfam" id="PF13193">
    <property type="entry name" value="AMP-binding_C"/>
    <property type="match status" value="1"/>
</dbReference>
<dbReference type="Gene3D" id="1.10.1200.10">
    <property type="entry name" value="ACP-like"/>
    <property type="match status" value="1"/>
</dbReference>
<dbReference type="InterPro" id="IPR000873">
    <property type="entry name" value="AMP-dep_synth/lig_dom"/>
</dbReference>
<dbReference type="InterPro" id="IPR045851">
    <property type="entry name" value="AMP-bd_C_sf"/>
</dbReference>
<dbReference type="Gene3D" id="3.30.559.30">
    <property type="entry name" value="Nonribosomal peptide synthetase, condensation domain"/>
    <property type="match status" value="2"/>
</dbReference>
<dbReference type="PROSITE" id="PS00012">
    <property type="entry name" value="PHOSPHOPANTETHEINE"/>
    <property type="match status" value="2"/>
</dbReference>
<dbReference type="SUPFAM" id="SSF56801">
    <property type="entry name" value="Acetyl-CoA synthetase-like"/>
    <property type="match status" value="1"/>
</dbReference>
<evidence type="ECO:0000259" key="5">
    <source>
        <dbReference type="PROSITE" id="PS50075"/>
    </source>
</evidence>
<dbReference type="InterPro" id="IPR029058">
    <property type="entry name" value="AB_hydrolase_fold"/>
</dbReference>
<dbReference type="Pfam" id="PF00550">
    <property type="entry name" value="PP-binding"/>
    <property type="match status" value="2"/>
</dbReference>
<dbReference type="EMBL" id="JBHSQO010000020">
    <property type="protein sequence ID" value="MFC6091643.1"/>
    <property type="molecule type" value="Genomic_DNA"/>
</dbReference>
<dbReference type="Pfam" id="PF00668">
    <property type="entry name" value="Condensation"/>
    <property type="match status" value="2"/>
</dbReference>
<organism evidence="6 7">
    <name type="scientific">Saccharothrix lopnurensis</name>
    <dbReference type="NCBI Taxonomy" id="1670621"/>
    <lineage>
        <taxon>Bacteria</taxon>
        <taxon>Bacillati</taxon>
        <taxon>Actinomycetota</taxon>
        <taxon>Actinomycetes</taxon>
        <taxon>Pseudonocardiales</taxon>
        <taxon>Pseudonocardiaceae</taxon>
        <taxon>Saccharothrix</taxon>
    </lineage>
</organism>
<dbReference type="InterPro" id="IPR020806">
    <property type="entry name" value="PKS_PP-bd"/>
</dbReference>
<sequence>MPSSGGRAPAEPVRTTERPDRVPTSAAQNRLWFLDQLNGPNAAYNVPFVLRLRGALDEGALWSALDDLVARHEVLRTTFEVVDDEVHQVIGPARPLPREVLDLRALPAADRGPAVDEAVRSAAARPFRLDGEPLVRASLLRVDDHLHHVVLNLHHVVTDGWSETILFREFGELYSARARGVPADLPPAAQYADYAVWEAEQADGPLFEAQLAHWRDRLSGHLGEAGIPADRPRPDGSSTRGDNVPVAVPDDLRARLGGTSLFTGVTTALAVLLHRYGDQDRVIVGVPVVNRTREDWESAVGFFANTVALRVDLSDNPTLARVAERVTEEVLDALTHQHVPFDRVVDALDAQRGAGMNPVFQVMCSVNATTPPPRMAGLDVRLRALDNDTAKFDVELAVEYDEHGVECRFEYATDLFDRPTVQALAGHYRVVLDALLTAPDTRVGDIALADEAEATVVLDGVEAVLRDRYGAPVPVGVPGRVWTDGREDGRVARVRRNGAVEAVSTGAGDTAGVADFAEPATPVERELAAMWAEVLGRDRVSRDENFFRGAGGDSMLATKVVVRVRRRWGVRITVRQMLQFPVLKDLAAHLAPSVPGTAPDDVPVIDAAPVVEDVSLSFAQQRLWFIDQLEPDSAAYNIAELLEITGPLRADALERALNAVVARHEALRTTVAVVDGVPVQRIASQSTIRLSVEDGRSPEQARARAWQEADRPFDLTAGPLLRATLHPTGPDRCLLAFTWHHLVFDGWSQDLFFRELTAFYARETGRDAQVPPAPVIQYADYTRWQRASLRDAELARLQDFWSTALDGAPALLELPTDRPRPAVRGTAGNSRFHDLPAELVDDLRAVADRHGVTLYLVLFAAFTALLARHSGQTDIVVGGTTANRATEETERVVGLFVNTLALRTDVSGNPAFGELAARARDTVTAAYAHQDLPFEQVVELLRVERSSSRTPLFQVLFDYQEGSWSSLELDGLAAERVRGADNAAMFDLTFVAVVDDDGLHCDLQYATDLFDEATARRLLDRWETLLRAVVRDPDARLHELDVLPDDERDLVTRRFGAPRPAVGGREPVPARIAAQAARRPGAVALAQGDRRLSYAELDEASARLAAHLVSRGVGRGDRVVVCAPRGFEYVIGSLAAMRAGAVYAPVDAAFPAARVAQVLATANAAAVLVTGETRGLVDGFAGVVVAVDEPRDPAPAPDVPIGPDDAAYAIHTSGSTGQPKGVLLDHGGLALRVDWYNADCATTEHDRVSQIAGTGFDVSVLEIWSALVAGAELHLADPDTTASGEHAVRWLAEHGITVGFLPTPLCELALDVPWPAGSPLRVLSTGGDALRKRPAPDAPFTLINLYGPAEATVVTTSCDVPPTGPRVPSIGTPVPGARVHVLDRHLNPVGVGVPGDLHVGGGGVALGYLGRPDLTADRFVPDPFGSGERLYRTGDLVRWLPDGSLDYLGRIDTQVQLRGFRVELGEIEAVLLAHADVTDAVVVARELPGIGLHLVAYVVGGADTEGLRAHLRGRLPDYMVPAMVHPLPALPLNRSGKVDRAALPEPDREGGEEHVEPRTDVEVTVAAVWCDLLGVDRVGLHANFFALGGHSLLAMQAVARLRAELHRDLPVRQLFETPTVAELAAVLSTAATTGTAEPAVVRRERRLQQLPVIS</sequence>
<dbReference type="Gene3D" id="3.30.300.30">
    <property type="match status" value="1"/>
</dbReference>
<dbReference type="InterPro" id="IPR025110">
    <property type="entry name" value="AMP-bd_C"/>
</dbReference>
<evidence type="ECO:0000256" key="4">
    <source>
        <dbReference type="SAM" id="MobiDB-lite"/>
    </source>
</evidence>
<reference evidence="7" key="1">
    <citation type="journal article" date="2019" name="Int. J. Syst. Evol. Microbiol.">
        <title>The Global Catalogue of Microorganisms (GCM) 10K type strain sequencing project: providing services to taxonomists for standard genome sequencing and annotation.</title>
        <authorList>
            <consortium name="The Broad Institute Genomics Platform"/>
            <consortium name="The Broad Institute Genome Sequencing Center for Infectious Disease"/>
            <person name="Wu L."/>
            <person name="Ma J."/>
        </authorList>
    </citation>
    <scope>NUCLEOTIDE SEQUENCE [LARGE SCALE GENOMIC DNA]</scope>
    <source>
        <strain evidence="7">CGMCC 4.7246</strain>
    </source>
</reference>
<keyword evidence="3" id="KW-0597">Phosphoprotein</keyword>
<feature type="region of interest" description="Disordered" evidence="4">
    <location>
        <begin position="1"/>
        <end position="24"/>
    </location>
</feature>
<dbReference type="InterPro" id="IPR006162">
    <property type="entry name" value="Ppantetheine_attach_site"/>
</dbReference>
<dbReference type="InterPro" id="IPR010071">
    <property type="entry name" value="AA_adenyl_dom"/>
</dbReference>
<dbReference type="RefSeq" id="WP_380637922.1">
    <property type="nucleotide sequence ID" value="NZ_JBHSQO010000020.1"/>
</dbReference>
<name>A0ABW1P8F7_9PSEU</name>
<evidence type="ECO:0000256" key="2">
    <source>
        <dbReference type="ARBA" id="ARBA00022450"/>
    </source>
</evidence>
<dbReference type="Gene3D" id="3.40.50.1820">
    <property type="entry name" value="alpha/beta hydrolase"/>
    <property type="match status" value="1"/>
</dbReference>
<dbReference type="CDD" id="cd05930">
    <property type="entry name" value="A_NRPS"/>
    <property type="match status" value="1"/>
</dbReference>
<protein>
    <submittedName>
        <fullName evidence="6">Amino acid adenylation domain-containing protein</fullName>
    </submittedName>
</protein>
<keyword evidence="2" id="KW-0596">Phosphopantetheine</keyword>
<comment type="caution">
    <text evidence="6">The sequence shown here is derived from an EMBL/GenBank/DDBJ whole genome shotgun (WGS) entry which is preliminary data.</text>
</comment>
<dbReference type="PANTHER" id="PTHR45527:SF1">
    <property type="entry name" value="FATTY ACID SYNTHASE"/>
    <property type="match status" value="1"/>
</dbReference>
<dbReference type="SUPFAM" id="SSF47336">
    <property type="entry name" value="ACP-like"/>
    <property type="match status" value="2"/>
</dbReference>
<proteinExistence type="predicted"/>
<dbReference type="Pfam" id="PF00501">
    <property type="entry name" value="AMP-binding"/>
    <property type="match status" value="1"/>
</dbReference>
<dbReference type="SUPFAM" id="SSF52777">
    <property type="entry name" value="CoA-dependent acyltransferases"/>
    <property type="match status" value="4"/>
</dbReference>
<dbReference type="PANTHER" id="PTHR45527">
    <property type="entry name" value="NONRIBOSOMAL PEPTIDE SYNTHETASE"/>
    <property type="match status" value="1"/>
</dbReference>
<accession>A0ABW1P8F7</accession>